<evidence type="ECO:0000256" key="1">
    <source>
        <dbReference type="ARBA" id="ARBA00004533"/>
    </source>
</evidence>
<dbReference type="PANTHER" id="PTHR30606">
    <property type="entry name" value="LIPID A BIOSYNTHESIS LAUROYL ACYLTRANSFERASE"/>
    <property type="match status" value="1"/>
</dbReference>
<dbReference type="GO" id="GO:1901137">
    <property type="term" value="P:carbohydrate derivative biosynthetic process"/>
    <property type="evidence" value="ECO:0007669"/>
    <property type="project" value="UniProtKB-ARBA"/>
</dbReference>
<dbReference type="InterPro" id="IPR004960">
    <property type="entry name" value="LipA_acyltrans"/>
</dbReference>
<evidence type="ECO:0000256" key="3">
    <source>
        <dbReference type="ARBA" id="ARBA00022519"/>
    </source>
</evidence>
<dbReference type="GO" id="GO:0005886">
    <property type="term" value="C:plasma membrane"/>
    <property type="evidence" value="ECO:0007669"/>
    <property type="project" value="UniProtKB-SubCell"/>
</dbReference>
<keyword evidence="4" id="KW-0808">Transferase</keyword>
<gene>
    <name evidence="7" type="ORF">METZ01_LOCUS250223</name>
</gene>
<name>A0A382IDM7_9ZZZZ</name>
<dbReference type="AlphaFoldDB" id="A0A382IDM7"/>
<dbReference type="GO" id="GO:0008610">
    <property type="term" value="P:lipid biosynthetic process"/>
    <property type="evidence" value="ECO:0007669"/>
    <property type="project" value="UniProtKB-ARBA"/>
</dbReference>
<dbReference type="EMBL" id="UINC01066546">
    <property type="protein sequence ID" value="SVB97369.1"/>
    <property type="molecule type" value="Genomic_DNA"/>
</dbReference>
<reference evidence="7" key="1">
    <citation type="submission" date="2018-05" db="EMBL/GenBank/DDBJ databases">
        <authorList>
            <person name="Lanie J.A."/>
            <person name="Ng W.-L."/>
            <person name="Kazmierczak K.M."/>
            <person name="Andrzejewski T.M."/>
            <person name="Davidsen T.M."/>
            <person name="Wayne K.J."/>
            <person name="Tettelin H."/>
            <person name="Glass J.I."/>
            <person name="Rusch D."/>
            <person name="Podicherti R."/>
            <person name="Tsui H.-C.T."/>
            <person name="Winkler M.E."/>
        </authorList>
    </citation>
    <scope>NUCLEOTIDE SEQUENCE</scope>
</reference>
<dbReference type="Pfam" id="PF03279">
    <property type="entry name" value="Lip_A_acyltrans"/>
    <property type="match status" value="1"/>
</dbReference>
<accession>A0A382IDM7</accession>
<feature type="non-terminal residue" evidence="7">
    <location>
        <position position="1"/>
    </location>
</feature>
<keyword evidence="2" id="KW-1003">Cell membrane</keyword>
<sequence length="255" mass="29205">RDVALRNLHASFPEKNEGEIRKIARENFHRLGETYSCVLKAGHMKENEISEILTIEGYEAIENILKENPEERIILAAGHFGNFELFSWLRLAAPSVRQWITTYRGLRQRKLTELLLDLRKASGVLYLERRDQGPQIKKAMELPGVVLGLVADQHAGASGIRLPVFGRMASVNPAPAIMAKRYNCRLFPTACFRTSLGRWKIELGNEIPIRTNGKRRSTKDITLDIIAAHEEYIRRDPANWFWVHNLWKPNPEVDG</sequence>
<protein>
    <recommendedName>
        <fullName evidence="8">Lipid A biosynthesis acyltransferase</fullName>
    </recommendedName>
</protein>
<dbReference type="PANTHER" id="PTHR30606:SF10">
    <property type="entry name" value="PHOSPHATIDYLINOSITOL MANNOSIDE ACYLTRANSFERASE"/>
    <property type="match status" value="1"/>
</dbReference>
<evidence type="ECO:0000256" key="2">
    <source>
        <dbReference type="ARBA" id="ARBA00022475"/>
    </source>
</evidence>
<evidence type="ECO:0000256" key="4">
    <source>
        <dbReference type="ARBA" id="ARBA00022679"/>
    </source>
</evidence>
<keyword evidence="6" id="KW-0012">Acyltransferase</keyword>
<keyword evidence="5" id="KW-0472">Membrane</keyword>
<evidence type="ECO:0000313" key="7">
    <source>
        <dbReference type="EMBL" id="SVB97369.1"/>
    </source>
</evidence>
<keyword evidence="3" id="KW-0997">Cell inner membrane</keyword>
<evidence type="ECO:0000256" key="6">
    <source>
        <dbReference type="ARBA" id="ARBA00023315"/>
    </source>
</evidence>
<proteinExistence type="predicted"/>
<evidence type="ECO:0008006" key="8">
    <source>
        <dbReference type="Google" id="ProtNLM"/>
    </source>
</evidence>
<dbReference type="CDD" id="cd07984">
    <property type="entry name" value="LPLAT_LABLAT-like"/>
    <property type="match status" value="1"/>
</dbReference>
<organism evidence="7">
    <name type="scientific">marine metagenome</name>
    <dbReference type="NCBI Taxonomy" id="408172"/>
    <lineage>
        <taxon>unclassified sequences</taxon>
        <taxon>metagenomes</taxon>
        <taxon>ecological metagenomes</taxon>
    </lineage>
</organism>
<dbReference type="GO" id="GO:0016746">
    <property type="term" value="F:acyltransferase activity"/>
    <property type="evidence" value="ECO:0007669"/>
    <property type="project" value="UniProtKB-KW"/>
</dbReference>
<evidence type="ECO:0000256" key="5">
    <source>
        <dbReference type="ARBA" id="ARBA00023136"/>
    </source>
</evidence>
<comment type="subcellular location">
    <subcellularLocation>
        <location evidence="1">Cell inner membrane</location>
    </subcellularLocation>
</comment>